<evidence type="ECO:0000256" key="5">
    <source>
        <dbReference type="ARBA" id="ARBA00023154"/>
    </source>
</evidence>
<feature type="active site" description="Proton donor" evidence="8">
    <location>
        <position position="77"/>
    </location>
</feature>
<dbReference type="PANTHER" id="PTHR31689:SF0">
    <property type="entry name" value="DIAMINOPIMELATE EPIMERASE"/>
    <property type="match status" value="1"/>
</dbReference>
<evidence type="ECO:0000256" key="8">
    <source>
        <dbReference type="HAMAP-Rule" id="MF_00197"/>
    </source>
</evidence>
<keyword evidence="11" id="KW-1185">Reference proteome</keyword>
<keyword evidence="6 8" id="KW-0413">Isomerase</keyword>
<evidence type="ECO:0000256" key="3">
    <source>
        <dbReference type="ARBA" id="ARBA00013080"/>
    </source>
</evidence>
<keyword evidence="5 8" id="KW-0457">Lysine biosynthesis</keyword>
<dbReference type="NCBIfam" id="TIGR00652">
    <property type="entry name" value="DapF"/>
    <property type="match status" value="1"/>
</dbReference>
<dbReference type="InterPro" id="IPR001653">
    <property type="entry name" value="DAP_epimerase_DapF"/>
</dbReference>
<keyword evidence="4 8" id="KW-0028">Amino-acid biosynthesis</keyword>
<evidence type="ECO:0000256" key="1">
    <source>
        <dbReference type="ARBA" id="ARBA00005196"/>
    </source>
</evidence>
<gene>
    <name evidence="8" type="primary">dapF</name>
    <name evidence="10" type="ORF">I5776_09665</name>
</gene>
<evidence type="ECO:0000313" key="10">
    <source>
        <dbReference type="EMBL" id="QQZ11127.1"/>
    </source>
</evidence>
<feature type="site" description="Could be important to modulate the pK values of the two catalytic cysteine residues" evidence="8">
    <location>
        <position position="167"/>
    </location>
</feature>
<dbReference type="Pfam" id="PF01678">
    <property type="entry name" value="DAP_epimerase"/>
    <property type="match status" value="2"/>
</dbReference>
<keyword evidence="8" id="KW-0963">Cytoplasm</keyword>
<comment type="caution">
    <text evidence="8">Lacks conserved residue(s) required for the propagation of feature annotation.</text>
</comment>
<protein>
    <recommendedName>
        <fullName evidence="3 8">Diaminopimelate epimerase</fullName>
        <shortName evidence="8">DAP epimerase</shortName>
        <ecNumber evidence="3 8">5.1.1.7</ecNumber>
    </recommendedName>
    <alternativeName>
        <fullName evidence="8">PLP-independent amino acid racemase</fullName>
    </alternativeName>
</protein>
<proteinExistence type="inferred from homology"/>
<comment type="similarity">
    <text evidence="2 8">Belongs to the diaminopimelate epimerase family.</text>
</comment>
<feature type="binding site" evidence="8">
    <location>
        <position position="165"/>
    </location>
    <ligand>
        <name>substrate</name>
    </ligand>
</feature>
<comment type="subcellular location">
    <subcellularLocation>
        <location evidence="8">Cytoplasm</location>
    </subcellularLocation>
</comment>
<feature type="binding site" evidence="8">
    <location>
        <begin position="219"/>
        <end position="220"/>
    </location>
    <ligand>
        <name>substrate</name>
    </ligand>
</feature>
<feature type="site" description="Could be important to modulate the pK values of the two catalytic cysteine residues" evidence="8">
    <location>
        <position position="219"/>
    </location>
</feature>
<feature type="binding site" evidence="8">
    <location>
        <position position="68"/>
    </location>
    <ligand>
        <name>substrate</name>
    </ligand>
</feature>
<comment type="catalytic activity">
    <reaction evidence="7 8">
        <text>(2S,6S)-2,6-diaminopimelate = meso-2,6-diaminopimelate</text>
        <dbReference type="Rhea" id="RHEA:15393"/>
        <dbReference type="ChEBI" id="CHEBI:57609"/>
        <dbReference type="ChEBI" id="CHEBI:57791"/>
        <dbReference type="EC" id="5.1.1.7"/>
    </reaction>
</comment>
<feature type="binding site" evidence="8">
    <location>
        <begin position="229"/>
        <end position="230"/>
    </location>
    <ligand>
        <name>substrate</name>
    </ligand>
</feature>
<dbReference type="RefSeq" id="WP_202780399.1">
    <property type="nucleotide sequence ID" value="NZ_CP065425.1"/>
</dbReference>
<evidence type="ECO:0000256" key="9">
    <source>
        <dbReference type="PROSITE-ProRule" id="PRU10125"/>
    </source>
</evidence>
<dbReference type="Gene3D" id="3.10.310.10">
    <property type="entry name" value="Diaminopimelate Epimerase, Chain A, domain 1"/>
    <property type="match status" value="2"/>
</dbReference>
<comment type="subunit">
    <text evidence="8">Homodimer.</text>
</comment>
<feature type="active site" description="Proton acceptor" evidence="8">
    <location>
        <position position="228"/>
    </location>
</feature>
<name>A0ABX7E8D3_9BACI</name>
<organism evidence="10 11">
    <name type="scientific">Heyndrickxia vini</name>
    <dbReference type="NCBI Taxonomy" id="1476025"/>
    <lineage>
        <taxon>Bacteria</taxon>
        <taxon>Bacillati</taxon>
        <taxon>Bacillota</taxon>
        <taxon>Bacilli</taxon>
        <taxon>Bacillales</taxon>
        <taxon>Bacillaceae</taxon>
        <taxon>Heyndrickxia</taxon>
    </lineage>
</organism>
<dbReference type="PANTHER" id="PTHR31689">
    <property type="entry name" value="DIAMINOPIMELATE EPIMERASE, CHLOROPLASTIC"/>
    <property type="match status" value="1"/>
</dbReference>
<dbReference type="PROSITE" id="PS01326">
    <property type="entry name" value="DAP_EPIMERASE"/>
    <property type="match status" value="1"/>
</dbReference>
<evidence type="ECO:0000256" key="7">
    <source>
        <dbReference type="ARBA" id="ARBA00051712"/>
    </source>
</evidence>
<comment type="pathway">
    <text evidence="1 8">Amino-acid biosynthesis; L-lysine biosynthesis via DAP pathway; DL-2,6-diaminopimelate from LL-2,6-diaminopimelate: step 1/1.</text>
</comment>
<evidence type="ECO:0000313" key="11">
    <source>
        <dbReference type="Proteomes" id="UP000595691"/>
    </source>
</evidence>
<evidence type="ECO:0000256" key="4">
    <source>
        <dbReference type="ARBA" id="ARBA00022605"/>
    </source>
</evidence>
<evidence type="ECO:0000256" key="2">
    <source>
        <dbReference type="ARBA" id="ARBA00010219"/>
    </source>
</evidence>
<dbReference type="InterPro" id="IPR018510">
    <property type="entry name" value="DAP_epimerase_AS"/>
</dbReference>
<comment type="function">
    <text evidence="8">Catalyzes the stereoinversion of LL-2,6-diaminopimelate (L,L-DAP) to meso-diaminopimelate (meso-DAP), a precursor of L-lysine and an essential component of the bacterial peptidoglycan.</text>
</comment>
<dbReference type="EMBL" id="CP065425">
    <property type="protein sequence ID" value="QQZ11127.1"/>
    <property type="molecule type" value="Genomic_DNA"/>
</dbReference>
<evidence type="ECO:0000256" key="6">
    <source>
        <dbReference type="ARBA" id="ARBA00023235"/>
    </source>
</evidence>
<dbReference type="EC" id="5.1.1.7" evidence="3 8"/>
<feature type="binding site" evidence="8">
    <location>
        <position position="201"/>
    </location>
    <ligand>
        <name>substrate</name>
    </ligand>
</feature>
<dbReference type="SUPFAM" id="SSF54506">
    <property type="entry name" value="Diaminopimelate epimerase-like"/>
    <property type="match status" value="2"/>
</dbReference>
<reference evidence="10 11" key="1">
    <citation type="submission" date="2020-11" db="EMBL/GenBank/DDBJ databases">
        <title>Taxonomic evaluation of the Bacillus sporothermodurans group of bacteria based on whole genome sequences.</title>
        <authorList>
            <person name="Fiedler G."/>
            <person name="Herbstmann A.-D."/>
            <person name="Doll E."/>
            <person name="Wenning M."/>
            <person name="Brinks E."/>
            <person name="Kabisch J."/>
            <person name="Breitenwieser F."/>
            <person name="Lappann M."/>
            <person name="Boehnlein C."/>
            <person name="Franz C."/>
        </authorList>
    </citation>
    <scope>NUCLEOTIDE SEQUENCE [LARGE SCALE GENOMIC DNA]</scope>
    <source>
        <strain evidence="10 11">JCM 19841</strain>
    </source>
</reference>
<dbReference type="HAMAP" id="MF_00197">
    <property type="entry name" value="DAP_epimerase"/>
    <property type="match status" value="1"/>
</dbReference>
<dbReference type="Proteomes" id="UP000595691">
    <property type="component" value="Chromosome"/>
</dbReference>
<feature type="active site" evidence="9">
    <location>
        <position position="77"/>
    </location>
</feature>
<accession>A0ABX7E8D3</accession>
<dbReference type="GO" id="GO:0008837">
    <property type="term" value="F:diaminopimelate epimerase activity"/>
    <property type="evidence" value="ECO:0007669"/>
    <property type="project" value="UniProtKB-EC"/>
</dbReference>
<feature type="binding site" evidence="8">
    <location>
        <begin position="78"/>
        <end position="79"/>
    </location>
    <ligand>
        <name>substrate</name>
    </ligand>
</feature>
<sequence length="328" mass="37009">MNILLRKCHGSGNDFLLIDEISSQYHFTEKDRQNLAIALCNRKSFLGADGILFTMKSVHADAKMRVFNADGSEASMCGNGLRCVGRYVCELLEKDEIVIETMKATLSVNKAESIFNEIPTYCVEISPIVFSLSALPMTLDKDHLINEKVPELSDQLLFSAVAVPNPHLITFVDKEKLYDNTQETIAKYVNGPNPLFPDGVNVSFVKELDKGEIFVRTYERGVGFTNACGTAMSSSSLISCLLSMNEFESSIEVYNNGGKVRCVVHKYEDEYKIDLIGNATYIYEAEIKLDLIKPELFQVIQKSSFDEQKHYEELERYANQRIKKELCV</sequence>
<feature type="binding site" evidence="8">
    <location>
        <position position="13"/>
    </location>
    <ligand>
        <name>substrate</name>
    </ligand>
</feature>